<dbReference type="InterPro" id="IPR003494">
    <property type="entry name" value="SHS2_FtsA"/>
</dbReference>
<dbReference type="InterPro" id="IPR043129">
    <property type="entry name" value="ATPase_NBD"/>
</dbReference>
<name>A0A0G0AZ89_9BACT</name>
<dbReference type="PANTHER" id="PTHR32432:SF4">
    <property type="entry name" value="CELL DIVISION PROTEIN FTSA"/>
    <property type="match status" value="1"/>
</dbReference>
<dbReference type="PIRSF" id="PIRSF003101">
    <property type="entry name" value="FtsA"/>
    <property type="match status" value="1"/>
</dbReference>
<dbReference type="InterPro" id="IPR050696">
    <property type="entry name" value="FtsA/MreB"/>
</dbReference>
<accession>A0A0G0AZ89</accession>
<dbReference type="AlphaFoldDB" id="A0A0G0AZ89"/>
<dbReference type="SUPFAM" id="SSF53067">
    <property type="entry name" value="Actin-like ATPase domain"/>
    <property type="match status" value="2"/>
</dbReference>
<evidence type="ECO:0000259" key="5">
    <source>
        <dbReference type="SMART" id="SM00842"/>
    </source>
</evidence>
<keyword evidence="3" id="KW-0472">Membrane</keyword>
<evidence type="ECO:0000313" key="7">
    <source>
        <dbReference type="Proteomes" id="UP000034803"/>
    </source>
</evidence>
<keyword evidence="2 6" id="KW-0132">Cell division</keyword>
<protein>
    <submittedName>
        <fullName evidence="6">Cell division protein ftsA</fullName>
    </submittedName>
</protein>
<evidence type="ECO:0000256" key="1">
    <source>
        <dbReference type="ARBA" id="ARBA00022475"/>
    </source>
</evidence>
<dbReference type="Proteomes" id="UP000034803">
    <property type="component" value="Unassembled WGS sequence"/>
</dbReference>
<dbReference type="Gene3D" id="3.30.420.40">
    <property type="match status" value="1"/>
</dbReference>
<comment type="caution">
    <text evidence="6">The sequence shown here is derived from an EMBL/GenBank/DDBJ whole genome shotgun (WGS) entry which is preliminary data.</text>
</comment>
<feature type="non-terminal residue" evidence="6">
    <location>
        <position position="1"/>
    </location>
</feature>
<keyword evidence="4" id="KW-0131">Cell cycle</keyword>
<proteinExistence type="inferred from homology"/>
<dbReference type="GO" id="GO:0051301">
    <property type="term" value="P:cell division"/>
    <property type="evidence" value="ECO:0007669"/>
    <property type="project" value="UniProtKB-KW"/>
</dbReference>
<dbReference type="HAMAP" id="MF_02033">
    <property type="entry name" value="FtsA"/>
    <property type="match status" value="1"/>
</dbReference>
<dbReference type="SMART" id="SM00842">
    <property type="entry name" value="FtsA"/>
    <property type="match status" value="1"/>
</dbReference>
<sequence>GNVVKIDDAVEAISTSLERAERMAGVSVSSAFVTINGSHIQTKNSHGVVAVSGPTGEISISDVDRVIEAASAISLPASREVVHVLPREFIVDGESGVKDPIGMSGVRLEVETHVVTASNAAVKNLSKALQEAGIKISDLVFSGLAASYSSLTETEKELGCVLIDIGAGTTSVVAFVDGALSYSGVIPVGAKNVTNDIAIGLRVSLESAEKIKLSLSEINKNDKENKDELDLQNLGISEVSKVSKKTLVEGIIRPRLNEIFTMVRLELEREKIINRIPSGAIITGGGAKTIGIIDCAKRMLTLPTRLGAPSGISGLIDDCLDPSFSVPIGLLIYGSKQEIGESGKKFPMKISLPGKGLFNKIVESIKDLLP</sequence>
<reference evidence="6 7" key="1">
    <citation type="journal article" date="2015" name="Nature">
        <title>rRNA introns, odd ribosomes, and small enigmatic genomes across a large radiation of phyla.</title>
        <authorList>
            <person name="Brown C.T."/>
            <person name="Hug L.A."/>
            <person name="Thomas B.C."/>
            <person name="Sharon I."/>
            <person name="Castelle C.J."/>
            <person name="Singh A."/>
            <person name="Wilkins M.J."/>
            <person name="Williams K.H."/>
            <person name="Banfield J.F."/>
        </authorList>
    </citation>
    <scope>NUCLEOTIDE SEQUENCE [LARGE SCALE GENOMIC DNA]</scope>
</reference>
<feature type="domain" description="SHS2" evidence="5">
    <location>
        <begin position="1"/>
        <end position="150"/>
    </location>
</feature>
<keyword evidence="1" id="KW-1003">Cell membrane</keyword>
<dbReference type="NCBIfam" id="TIGR01174">
    <property type="entry name" value="ftsA"/>
    <property type="match status" value="1"/>
</dbReference>
<evidence type="ECO:0000256" key="4">
    <source>
        <dbReference type="ARBA" id="ARBA00023306"/>
    </source>
</evidence>
<evidence type="ECO:0000256" key="3">
    <source>
        <dbReference type="ARBA" id="ARBA00023136"/>
    </source>
</evidence>
<dbReference type="Gene3D" id="3.30.1490.110">
    <property type="match status" value="1"/>
</dbReference>
<organism evidence="6 7">
    <name type="scientific">Candidatus Woesebacteria bacterium GW2011_GWC2_31_9</name>
    <dbReference type="NCBI Taxonomy" id="1618586"/>
    <lineage>
        <taxon>Bacteria</taxon>
        <taxon>Candidatus Woeseibacteriota</taxon>
    </lineage>
</organism>
<dbReference type="EMBL" id="LBOI01000004">
    <property type="protein sequence ID" value="KKP31865.1"/>
    <property type="molecule type" value="Genomic_DNA"/>
</dbReference>
<dbReference type="Pfam" id="PF02491">
    <property type="entry name" value="SHS2_FTSA"/>
    <property type="match status" value="1"/>
</dbReference>
<dbReference type="CDD" id="cd24048">
    <property type="entry name" value="ASKHA_NBD_FtsA"/>
    <property type="match status" value="1"/>
</dbReference>
<dbReference type="Pfam" id="PF14450">
    <property type="entry name" value="FtsA"/>
    <property type="match status" value="1"/>
</dbReference>
<dbReference type="PATRIC" id="fig|1618586.3.peg.259"/>
<gene>
    <name evidence="6" type="ORF">UR21_C0004G0001</name>
</gene>
<dbReference type="GO" id="GO:0032153">
    <property type="term" value="C:cell division site"/>
    <property type="evidence" value="ECO:0007669"/>
    <property type="project" value="TreeGrafter"/>
</dbReference>
<evidence type="ECO:0000313" key="6">
    <source>
        <dbReference type="EMBL" id="KKP31865.1"/>
    </source>
</evidence>
<dbReference type="InterPro" id="IPR020823">
    <property type="entry name" value="Cell_div_FtsA"/>
</dbReference>
<dbReference type="PANTHER" id="PTHR32432">
    <property type="entry name" value="CELL DIVISION PROTEIN FTSA-RELATED"/>
    <property type="match status" value="1"/>
</dbReference>
<evidence type="ECO:0000256" key="2">
    <source>
        <dbReference type="ARBA" id="ARBA00022618"/>
    </source>
</evidence>
<dbReference type="GO" id="GO:0009898">
    <property type="term" value="C:cytoplasmic side of plasma membrane"/>
    <property type="evidence" value="ECO:0007669"/>
    <property type="project" value="TreeGrafter"/>
</dbReference>